<dbReference type="InterPro" id="IPR004839">
    <property type="entry name" value="Aminotransferase_I/II_large"/>
</dbReference>
<evidence type="ECO:0000256" key="3">
    <source>
        <dbReference type="ARBA" id="ARBA00022679"/>
    </source>
</evidence>
<dbReference type="Proteomes" id="UP000245380">
    <property type="component" value="Unassembled WGS sequence"/>
</dbReference>
<comment type="similarity">
    <text evidence="4">Belongs to the class-I pyridoxal-phosphate-dependent aminotransferase family.</text>
</comment>
<dbReference type="InterPro" id="IPR050881">
    <property type="entry name" value="LL-DAP_aminotransferase"/>
</dbReference>
<evidence type="ECO:0000256" key="4">
    <source>
        <dbReference type="RuleBase" id="RU000481"/>
    </source>
</evidence>
<comment type="caution">
    <text evidence="6">The sequence shown here is derived from an EMBL/GenBank/DDBJ whole genome shotgun (WGS) entry which is preliminary data.</text>
</comment>
<comment type="cofactor">
    <cofactor evidence="1 4">
        <name>pyridoxal 5'-phosphate</name>
        <dbReference type="ChEBI" id="CHEBI:597326"/>
    </cofactor>
</comment>
<dbReference type="AlphaFoldDB" id="A0A2U3DAI1"/>
<accession>A0A2U3DAI1</accession>
<gene>
    <name evidence="6" type="ORF">BM613_04285</name>
</gene>
<keyword evidence="2 4" id="KW-0032">Aminotransferase</keyword>
<sequence length="369" mass="40624">MTQLKSEIAKRGVRIIDLGIGSPDMPPASHVQTAFQNALKDPRVFGYATTEGTEEFRSAAANFLESRYGAKVDPDTEVLTVMGAQDALSHISVAVVDPGDVILIPDPCYPIYEVTALLVGAIPYRMPLRKENNFLPDFSAIPSDILHKAKLMILNYPSNPVTAVATHSFFAEVVEFAKQHEILVLHDAAYIELTFDGRTSPSFLATPGAKEVGIELHSLSKTFNFAGPRLAFAAGNREILSALRIVKSNIDYGVFRATQLAGTVALKEHPETHITHVRKLYQARRDAFLQPLQEAGWEIEPSLATMFIWLKTPNHMKSREFSRQLLEKTGVACVPGVGFGPEGEYYVRFALVQSEQILQEAAKLIAAAF</sequence>
<dbReference type="CDD" id="cd00609">
    <property type="entry name" value="AAT_like"/>
    <property type="match status" value="1"/>
</dbReference>
<keyword evidence="7" id="KW-1185">Reference proteome</keyword>
<evidence type="ECO:0000256" key="2">
    <source>
        <dbReference type="ARBA" id="ARBA00022576"/>
    </source>
</evidence>
<dbReference type="Gene3D" id="3.40.640.10">
    <property type="entry name" value="Type I PLP-dependent aspartate aminotransferase-like (Major domain)"/>
    <property type="match status" value="1"/>
</dbReference>
<name>A0A2U3DAI1_SULT2</name>
<dbReference type="PROSITE" id="PS00105">
    <property type="entry name" value="AA_TRANSFER_CLASS_1"/>
    <property type="match status" value="1"/>
</dbReference>
<dbReference type="InterPro" id="IPR015421">
    <property type="entry name" value="PyrdxlP-dep_Trfase_major"/>
</dbReference>
<reference evidence="6 7" key="1">
    <citation type="submission" date="2016-11" db="EMBL/GenBank/DDBJ databases">
        <title>Comparative genomics of Acidibacillus ferroxidans species.</title>
        <authorList>
            <person name="Oliveira G."/>
            <person name="Nunes G."/>
            <person name="Oliveira R."/>
            <person name="Araujo F."/>
            <person name="Salim A."/>
            <person name="Scholte L."/>
            <person name="Morais D."/>
            <person name="Nancucheo I."/>
            <person name="Johnson D.B."/>
            <person name="Grail B."/>
            <person name="Bittencourt J."/>
            <person name="Valadares R."/>
        </authorList>
    </citation>
    <scope>NUCLEOTIDE SEQUENCE [LARGE SCALE GENOMIC DNA]</scope>
    <source>
        <strain evidence="6 7">Y002</strain>
    </source>
</reference>
<dbReference type="EC" id="2.6.1.-" evidence="4"/>
<dbReference type="PANTHER" id="PTHR42832">
    <property type="entry name" value="AMINO ACID AMINOTRANSFERASE"/>
    <property type="match status" value="1"/>
</dbReference>
<proteinExistence type="inferred from homology"/>
<keyword evidence="3 4" id="KW-0808">Transferase</keyword>
<dbReference type="SUPFAM" id="SSF53383">
    <property type="entry name" value="PLP-dependent transferases"/>
    <property type="match status" value="1"/>
</dbReference>
<evidence type="ECO:0000259" key="5">
    <source>
        <dbReference type="Pfam" id="PF00155"/>
    </source>
</evidence>
<dbReference type="Gene3D" id="3.90.1150.10">
    <property type="entry name" value="Aspartate Aminotransferase, domain 1"/>
    <property type="match status" value="1"/>
</dbReference>
<protein>
    <recommendedName>
        <fullName evidence="4">Aminotransferase</fullName>
        <ecNumber evidence="4">2.6.1.-</ecNumber>
    </recommendedName>
</protein>
<dbReference type="InterPro" id="IPR015422">
    <property type="entry name" value="PyrdxlP-dep_Trfase_small"/>
</dbReference>
<dbReference type="GO" id="GO:0030170">
    <property type="term" value="F:pyridoxal phosphate binding"/>
    <property type="evidence" value="ECO:0007669"/>
    <property type="project" value="InterPro"/>
</dbReference>
<dbReference type="PANTHER" id="PTHR42832:SF3">
    <property type="entry name" value="L-GLUTAMINE--4-(METHYLSULFANYL)-2-OXOBUTANOATE AMINOTRANSFERASE"/>
    <property type="match status" value="1"/>
</dbReference>
<dbReference type="EMBL" id="MPDK01000005">
    <property type="protein sequence ID" value="PWI58263.1"/>
    <property type="molecule type" value="Genomic_DNA"/>
</dbReference>
<organism evidence="6 7">
    <name type="scientific">Sulfoacidibacillus thermotolerans</name>
    <name type="common">Acidibacillus sulfuroxidans</name>
    <dbReference type="NCBI Taxonomy" id="1765684"/>
    <lineage>
        <taxon>Bacteria</taxon>
        <taxon>Bacillati</taxon>
        <taxon>Bacillota</taxon>
        <taxon>Bacilli</taxon>
        <taxon>Bacillales</taxon>
        <taxon>Alicyclobacillaceae</taxon>
        <taxon>Sulfoacidibacillus</taxon>
    </lineage>
</organism>
<dbReference type="InterPro" id="IPR015424">
    <property type="entry name" value="PyrdxlP-dep_Trfase"/>
</dbReference>
<feature type="domain" description="Aminotransferase class I/classII large" evidence="5">
    <location>
        <begin position="15"/>
        <end position="360"/>
    </location>
</feature>
<dbReference type="Pfam" id="PF00155">
    <property type="entry name" value="Aminotran_1_2"/>
    <property type="match status" value="1"/>
</dbReference>
<evidence type="ECO:0000313" key="7">
    <source>
        <dbReference type="Proteomes" id="UP000245380"/>
    </source>
</evidence>
<dbReference type="InterPro" id="IPR004838">
    <property type="entry name" value="NHTrfase_class1_PyrdxlP-BS"/>
</dbReference>
<dbReference type="GO" id="GO:0008483">
    <property type="term" value="F:transaminase activity"/>
    <property type="evidence" value="ECO:0007669"/>
    <property type="project" value="UniProtKB-KW"/>
</dbReference>
<evidence type="ECO:0000313" key="6">
    <source>
        <dbReference type="EMBL" id="PWI58263.1"/>
    </source>
</evidence>
<evidence type="ECO:0000256" key="1">
    <source>
        <dbReference type="ARBA" id="ARBA00001933"/>
    </source>
</evidence>